<dbReference type="STRING" id="512763.DC20_14040"/>
<name>A0A0P0C453_9BACT</name>
<dbReference type="Pfam" id="PF00535">
    <property type="entry name" value="Glycos_transf_2"/>
    <property type="match status" value="1"/>
</dbReference>
<dbReference type="OrthoDB" id="1016922at2"/>
<keyword evidence="6" id="KW-1185">Reference proteome</keyword>
<dbReference type="Proteomes" id="UP000061382">
    <property type="component" value="Chromosome"/>
</dbReference>
<reference evidence="5 6" key="1">
    <citation type="submission" date="2015-08" db="EMBL/GenBank/DDBJ databases">
        <title>Complete genome sequence of Rufibacter tibetensis strain 1351t, a radiation-resistant bacterium from tibet plateau.</title>
        <authorList>
            <person name="Dai J."/>
        </authorList>
    </citation>
    <scope>NUCLEOTIDE SEQUENCE [LARGE SCALE GENOMIC DNA]</scope>
    <source>
        <strain evidence="5 6">1351</strain>
    </source>
</reference>
<organism evidence="5 6">
    <name type="scientific">Rufibacter tibetensis</name>
    <dbReference type="NCBI Taxonomy" id="512763"/>
    <lineage>
        <taxon>Bacteria</taxon>
        <taxon>Pseudomonadati</taxon>
        <taxon>Bacteroidota</taxon>
        <taxon>Cytophagia</taxon>
        <taxon>Cytophagales</taxon>
        <taxon>Hymenobacteraceae</taxon>
        <taxon>Rufibacter</taxon>
    </lineage>
</organism>
<dbReference type="GO" id="GO:0016757">
    <property type="term" value="F:glycosyltransferase activity"/>
    <property type="evidence" value="ECO:0007669"/>
    <property type="project" value="UniProtKB-KW"/>
</dbReference>
<accession>A0A0P0C453</accession>
<evidence type="ECO:0000259" key="4">
    <source>
        <dbReference type="Pfam" id="PF00535"/>
    </source>
</evidence>
<dbReference type="Gene3D" id="3.90.550.10">
    <property type="entry name" value="Spore Coat Polysaccharide Biosynthesis Protein SpsA, Chain A"/>
    <property type="match status" value="1"/>
</dbReference>
<evidence type="ECO:0000313" key="5">
    <source>
        <dbReference type="EMBL" id="ALI99886.1"/>
    </source>
</evidence>
<dbReference type="PANTHER" id="PTHR43630">
    <property type="entry name" value="POLY-BETA-1,6-N-ACETYL-D-GLUCOSAMINE SYNTHASE"/>
    <property type="match status" value="1"/>
</dbReference>
<keyword evidence="2" id="KW-0328">Glycosyltransferase</keyword>
<feature type="domain" description="Glycosyltransferase 2-like" evidence="4">
    <location>
        <begin position="46"/>
        <end position="174"/>
    </location>
</feature>
<dbReference type="CDD" id="cd00761">
    <property type="entry name" value="Glyco_tranf_GTA_type"/>
    <property type="match status" value="1"/>
</dbReference>
<dbReference type="RefSeq" id="WP_062544412.1">
    <property type="nucleotide sequence ID" value="NZ_CP012643.1"/>
</dbReference>
<gene>
    <name evidence="5" type="ORF">DC20_14040</name>
</gene>
<dbReference type="InterPro" id="IPR029044">
    <property type="entry name" value="Nucleotide-diphossugar_trans"/>
</dbReference>
<keyword evidence="3 5" id="KW-0808">Transferase</keyword>
<proteinExistence type="inferred from homology"/>
<evidence type="ECO:0000256" key="2">
    <source>
        <dbReference type="ARBA" id="ARBA00022676"/>
    </source>
</evidence>
<comment type="similarity">
    <text evidence="1">Belongs to the glycosyltransferase 2 family.</text>
</comment>
<dbReference type="InterPro" id="IPR001173">
    <property type="entry name" value="Glyco_trans_2-like"/>
</dbReference>
<evidence type="ECO:0000256" key="3">
    <source>
        <dbReference type="ARBA" id="ARBA00022679"/>
    </source>
</evidence>
<evidence type="ECO:0000313" key="6">
    <source>
        <dbReference type="Proteomes" id="UP000061382"/>
    </source>
</evidence>
<sequence>MRQFKNPTWINDIKFEYESFDQIPAHVFDQINRDLDKVQSKQPLVSIVMSAWNEEVNLLRTIASMSRMKTKYPFEIIVINNNSQDRTQDTMDRLHVKRLFQPKQGCGFARQMGMEHAAGKYILLADADCYYPSCWIDEMIDVLTQPDVVCVYGRYSFISEKGFPRWKLSLLELMKDAFAEIRHIKRPYYNSFGLSMGFIKEYGMKIGFVPSKWRGDDGMLCLGLMKYGKIKQVRSNKARIWTAPRTLQRSGSFSQVLKERILIEAKRFKGNFNNKMPKDLSMQDE</sequence>
<dbReference type="SUPFAM" id="SSF53448">
    <property type="entry name" value="Nucleotide-diphospho-sugar transferases"/>
    <property type="match status" value="1"/>
</dbReference>
<dbReference type="KEGG" id="rti:DC20_14040"/>
<dbReference type="PANTHER" id="PTHR43630:SF1">
    <property type="entry name" value="POLY-BETA-1,6-N-ACETYL-D-GLUCOSAMINE SYNTHASE"/>
    <property type="match status" value="1"/>
</dbReference>
<evidence type="ECO:0000256" key="1">
    <source>
        <dbReference type="ARBA" id="ARBA00006739"/>
    </source>
</evidence>
<dbReference type="AlphaFoldDB" id="A0A0P0C453"/>
<protein>
    <submittedName>
        <fullName evidence="5">Glycosyl transferase</fullName>
    </submittedName>
</protein>
<dbReference type="PATRIC" id="fig|512763.3.peg.3079"/>
<dbReference type="EMBL" id="CP012643">
    <property type="protein sequence ID" value="ALI99886.1"/>
    <property type="molecule type" value="Genomic_DNA"/>
</dbReference>